<dbReference type="Pfam" id="PF01092">
    <property type="entry name" value="Ribosomal_S6e"/>
    <property type="match status" value="1"/>
</dbReference>
<evidence type="ECO:0000313" key="6">
    <source>
        <dbReference type="Proteomes" id="UP001628156"/>
    </source>
</evidence>
<evidence type="ECO:0000256" key="4">
    <source>
        <dbReference type="SAM" id="MobiDB-lite"/>
    </source>
</evidence>
<keyword evidence="3" id="KW-0687">Ribonucleoprotein</keyword>
<organism evidence="5 6">
    <name type="scientific">Entamoeba nuttalli</name>
    <dbReference type="NCBI Taxonomy" id="412467"/>
    <lineage>
        <taxon>Eukaryota</taxon>
        <taxon>Amoebozoa</taxon>
        <taxon>Evosea</taxon>
        <taxon>Archamoebae</taxon>
        <taxon>Mastigamoebida</taxon>
        <taxon>Entamoebidae</taxon>
        <taxon>Entamoeba</taxon>
    </lineage>
</organism>
<dbReference type="SMART" id="SM01405">
    <property type="entry name" value="Ribosomal_S6e"/>
    <property type="match status" value="1"/>
</dbReference>
<dbReference type="InterPro" id="IPR018282">
    <property type="entry name" value="Ribosomal_eS6_CS"/>
</dbReference>
<sequence length="377" mass="43251">MRVKEISKLMKVDNRRVYDVVNLLSIFPNEEESFVIRINKDNIFYFKWRHCFIDDINLKDRLQELVKRNCLLFNRVNALKANINKKIPFKQFALEVFKLDEEMPEDIQLLLIQLNSTNPATGRIKKFDFEEEKNYRPFLDKRIGQEVDASSLGDEFKGYILKITGGCDKDGFPMMTGVATNNRVRLLLDGRNGCYKPLRNGERRRKTVRGAIVAGDISVLNTVVVKKGEGEIEGVTNDALPMRAGPKRASHIRKLFNLSQKDDVKKFVIRREVAKKHPKEGKSTKRSKAPKIQRLVTPRRLQHKAQKLEAKKLHKIAMLKEAKRYAAILNRYKVLKAHGMKVVSFADTDAVFKQNKAGSKKAASKGKKVNSKKTGKK</sequence>
<evidence type="ECO:0000313" key="5">
    <source>
        <dbReference type="EMBL" id="GAB1225838.1"/>
    </source>
</evidence>
<proteinExistence type="inferred from homology"/>
<protein>
    <recommendedName>
        <fullName evidence="7">40S ribosomal protein S6</fullName>
    </recommendedName>
</protein>
<dbReference type="PROSITE" id="PS00578">
    <property type="entry name" value="RIBOSOMAL_S6E"/>
    <property type="match status" value="1"/>
</dbReference>
<dbReference type="InterPro" id="IPR020924">
    <property type="entry name" value="Ribosomal_eS6_arc"/>
</dbReference>
<dbReference type="InterPro" id="IPR001377">
    <property type="entry name" value="Ribosomal_eS6"/>
</dbReference>
<gene>
    <name evidence="5" type="ORF">ENUP19_0264G0003</name>
</gene>
<dbReference type="HAMAP" id="MF_00512">
    <property type="entry name" value="Ribosomal_eS6"/>
    <property type="match status" value="1"/>
</dbReference>
<keyword evidence="6" id="KW-1185">Reference proteome</keyword>
<dbReference type="EMBL" id="BAAFRS010000264">
    <property type="protein sequence ID" value="GAB1225838.1"/>
    <property type="molecule type" value="Genomic_DNA"/>
</dbReference>
<name>A0ABQ0DSK5_9EUKA</name>
<feature type="region of interest" description="Disordered" evidence="4">
    <location>
        <begin position="354"/>
        <end position="377"/>
    </location>
</feature>
<accession>A0ABQ0DSK5</accession>
<dbReference type="Proteomes" id="UP001628156">
    <property type="component" value="Unassembled WGS sequence"/>
</dbReference>
<evidence type="ECO:0008006" key="7">
    <source>
        <dbReference type="Google" id="ProtNLM"/>
    </source>
</evidence>
<comment type="similarity">
    <text evidence="1">Belongs to the eukaryotic ribosomal protein eS6 family.</text>
</comment>
<keyword evidence="2" id="KW-0689">Ribosomal protein</keyword>
<reference evidence="5 6" key="1">
    <citation type="journal article" date="2019" name="PLoS Negl. Trop. Dis.">
        <title>Whole genome sequencing of Entamoeba nuttalli reveals mammalian host-related molecular signatures and a novel octapeptide-repeat surface protein.</title>
        <authorList>
            <person name="Tanaka M."/>
            <person name="Makiuchi T."/>
            <person name="Komiyama T."/>
            <person name="Shiina T."/>
            <person name="Osaki K."/>
            <person name="Tachibana H."/>
        </authorList>
    </citation>
    <scope>NUCLEOTIDE SEQUENCE [LARGE SCALE GENOMIC DNA]</scope>
    <source>
        <strain evidence="5 6">P19-061405</strain>
    </source>
</reference>
<evidence type="ECO:0000256" key="3">
    <source>
        <dbReference type="ARBA" id="ARBA00023274"/>
    </source>
</evidence>
<evidence type="ECO:0000256" key="1">
    <source>
        <dbReference type="ARBA" id="ARBA00009312"/>
    </source>
</evidence>
<comment type="caution">
    <text evidence="5">The sequence shown here is derived from an EMBL/GenBank/DDBJ whole genome shotgun (WGS) entry which is preliminary data.</text>
</comment>
<evidence type="ECO:0000256" key="2">
    <source>
        <dbReference type="ARBA" id="ARBA00022980"/>
    </source>
</evidence>
<dbReference type="PANTHER" id="PTHR11502">
    <property type="entry name" value="40S RIBOSOMAL PROTEIN S6"/>
    <property type="match status" value="1"/>
</dbReference>
<feature type="compositionally biased region" description="Basic residues" evidence="4">
    <location>
        <begin position="358"/>
        <end position="377"/>
    </location>
</feature>
<dbReference type="Gene3D" id="1.20.5.2650">
    <property type="match status" value="1"/>
</dbReference>